<organism evidence="2 3">
    <name type="scientific">Mytilus coruscus</name>
    <name type="common">Sea mussel</name>
    <dbReference type="NCBI Taxonomy" id="42192"/>
    <lineage>
        <taxon>Eukaryota</taxon>
        <taxon>Metazoa</taxon>
        <taxon>Spiralia</taxon>
        <taxon>Lophotrochozoa</taxon>
        <taxon>Mollusca</taxon>
        <taxon>Bivalvia</taxon>
        <taxon>Autobranchia</taxon>
        <taxon>Pteriomorphia</taxon>
        <taxon>Mytilida</taxon>
        <taxon>Mytiloidea</taxon>
        <taxon>Mytilidae</taxon>
        <taxon>Mytilinae</taxon>
        <taxon>Mytilus</taxon>
    </lineage>
</organism>
<reference evidence="2 3" key="1">
    <citation type="submission" date="2020-06" db="EMBL/GenBank/DDBJ databases">
        <authorList>
            <person name="Li R."/>
            <person name="Bekaert M."/>
        </authorList>
    </citation>
    <scope>NUCLEOTIDE SEQUENCE [LARGE SCALE GENOMIC DNA]</scope>
    <source>
        <strain evidence="3">wild</strain>
    </source>
</reference>
<dbReference type="AlphaFoldDB" id="A0A6J8DTX0"/>
<evidence type="ECO:0000313" key="3">
    <source>
        <dbReference type="Proteomes" id="UP000507470"/>
    </source>
</evidence>
<feature type="compositionally biased region" description="Basic and acidic residues" evidence="1">
    <location>
        <begin position="269"/>
        <end position="279"/>
    </location>
</feature>
<keyword evidence="3" id="KW-1185">Reference proteome</keyword>
<feature type="region of interest" description="Disordered" evidence="1">
    <location>
        <begin position="269"/>
        <end position="294"/>
    </location>
</feature>
<name>A0A6J8DTX0_MYTCO</name>
<dbReference type="PANTHER" id="PTHR16049:SF8">
    <property type="entry name" value="IQ DOMAIN-CONTAINING PROTEIN C"/>
    <property type="match status" value="1"/>
</dbReference>
<dbReference type="InterPro" id="IPR000048">
    <property type="entry name" value="IQ_motif_EF-hand-BS"/>
</dbReference>
<sequence length="400" mass="45603">MEDSEDSGEFEDLEIDEHHVIKIQAWIRGEIVRKWFKGIRSEYEKLVSEIEKSKSVIVEWPNAALGKPAVRKHKLKRNIQEVTPNVSARNSPIIESMRSSVKHSEIHAKSKDTTEVYQINSARSSSSGDFSETSFKPVVQNLKHTESQGNSGVISNFTHQSLTNKINRCTIETQTSMEEETMSVVETHQNDNPRETIGQLTRETTGQQNPVRTYDMLIQTDDLPCYKEEKNIDVQTEKTCTQVHPSNRQILEQKINKFENQLRTLNDISLKDSVQDSRKTFPQNNKTPSQSGQKVFPISALEFGGSPKQETVQLSSVTESQRGRRPSYHQESSVLTNVTSVWDSFSSDCKENTPSIAYPNDPEALRGMRKNVAMELLWVQQAIDSRKNYLKLKNQMRVAT</sequence>
<dbReference type="Pfam" id="PF00612">
    <property type="entry name" value="IQ"/>
    <property type="match status" value="1"/>
</dbReference>
<dbReference type="OrthoDB" id="6161953at2759"/>
<dbReference type="PANTHER" id="PTHR16049">
    <property type="entry name" value="IQ DOMAIN-CONTAINING PROTEIN C"/>
    <property type="match status" value="1"/>
</dbReference>
<protein>
    <submittedName>
        <fullName evidence="2">Uncharacterized protein</fullName>
    </submittedName>
</protein>
<dbReference type="PROSITE" id="PS50096">
    <property type="entry name" value="IQ"/>
    <property type="match status" value="1"/>
</dbReference>
<dbReference type="Proteomes" id="UP000507470">
    <property type="component" value="Unassembled WGS sequence"/>
</dbReference>
<feature type="compositionally biased region" description="Polar residues" evidence="1">
    <location>
        <begin position="198"/>
        <end position="207"/>
    </location>
</feature>
<gene>
    <name evidence="2" type="ORF">MCOR_44604</name>
</gene>
<evidence type="ECO:0000313" key="2">
    <source>
        <dbReference type="EMBL" id="CAC5411519.1"/>
    </source>
</evidence>
<evidence type="ECO:0000256" key="1">
    <source>
        <dbReference type="SAM" id="MobiDB-lite"/>
    </source>
</evidence>
<dbReference type="InterPro" id="IPR042506">
    <property type="entry name" value="IQCC"/>
</dbReference>
<feature type="compositionally biased region" description="Polar residues" evidence="1">
    <location>
        <begin position="280"/>
        <end position="293"/>
    </location>
</feature>
<proteinExistence type="predicted"/>
<feature type="region of interest" description="Disordered" evidence="1">
    <location>
        <begin position="185"/>
        <end position="207"/>
    </location>
</feature>
<dbReference type="EMBL" id="CACVKT020007869">
    <property type="protein sequence ID" value="CAC5411519.1"/>
    <property type="molecule type" value="Genomic_DNA"/>
</dbReference>
<accession>A0A6J8DTX0</accession>